<dbReference type="RefSeq" id="WP_344022749.1">
    <property type="nucleotide sequence ID" value="NZ_BAAABX010000023.1"/>
</dbReference>
<accession>A0ABP3IG95</accession>
<evidence type="ECO:0000313" key="4">
    <source>
        <dbReference type="Proteomes" id="UP001500879"/>
    </source>
</evidence>
<reference evidence="4" key="1">
    <citation type="journal article" date="2019" name="Int. J. Syst. Evol. Microbiol.">
        <title>The Global Catalogue of Microorganisms (GCM) 10K type strain sequencing project: providing services to taxonomists for standard genome sequencing and annotation.</title>
        <authorList>
            <consortium name="The Broad Institute Genomics Platform"/>
            <consortium name="The Broad Institute Genome Sequencing Center for Infectious Disease"/>
            <person name="Wu L."/>
            <person name="Ma J."/>
        </authorList>
    </citation>
    <scope>NUCLEOTIDE SEQUENCE [LARGE SCALE GENOMIC DNA]</scope>
    <source>
        <strain evidence="4">JCM 4788</strain>
    </source>
</reference>
<comment type="caution">
    <text evidence="3">The sequence shown here is derived from an EMBL/GenBank/DDBJ whole genome shotgun (WGS) entry which is preliminary data.</text>
</comment>
<dbReference type="Pfam" id="PF00582">
    <property type="entry name" value="Usp"/>
    <property type="match status" value="1"/>
</dbReference>
<evidence type="ECO:0000313" key="3">
    <source>
        <dbReference type="EMBL" id="GAA0401102.1"/>
    </source>
</evidence>
<comment type="similarity">
    <text evidence="1">Belongs to the universal stress protein A family.</text>
</comment>
<feature type="domain" description="UspA" evidence="2">
    <location>
        <begin position="11"/>
        <end position="147"/>
    </location>
</feature>
<dbReference type="Proteomes" id="UP001500879">
    <property type="component" value="Unassembled WGS sequence"/>
</dbReference>
<name>A0ABP3IG95_9ACTN</name>
<evidence type="ECO:0000256" key="1">
    <source>
        <dbReference type="ARBA" id="ARBA00008791"/>
    </source>
</evidence>
<organism evidence="3 4">
    <name type="scientific">Streptomyces luteireticuli</name>
    <dbReference type="NCBI Taxonomy" id="173858"/>
    <lineage>
        <taxon>Bacteria</taxon>
        <taxon>Bacillati</taxon>
        <taxon>Actinomycetota</taxon>
        <taxon>Actinomycetes</taxon>
        <taxon>Kitasatosporales</taxon>
        <taxon>Streptomycetaceae</taxon>
        <taxon>Streptomyces</taxon>
    </lineage>
</organism>
<evidence type="ECO:0000259" key="2">
    <source>
        <dbReference type="Pfam" id="PF00582"/>
    </source>
</evidence>
<proteinExistence type="inferred from homology"/>
<dbReference type="InterPro" id="IPR006015">
    <property type="entry name" value="Universal_stress_UspA"/>
</dbReference>
<protein>
    <recommendedName>
        <fullName evidence="2">UspA domain-containing protein</fullName>
    </recommendedName>
</protein>
<dbReference type="SUPFAM" id="SSF52402">
    <property type="entry name" value="Adenine nucleotide alpha hydrolases-like"/>
    <property type="match status" value="1"/>
</dbReference>
<dbReference type="PRINTS" id="PR01438">
    <property type="entry name" value="UNVRSLSTRESS"/>
</dbReference>
<dbReference type="CDD" id="cd00293">
    <property type="entry name" value="USP-like"/>
    <property type="match status" value="1"/>
</dbReference>
<dbReference type="InterPro" id="IPR006016">
    <property type="entry name" value="UspA"/>
</dbReference>
<gene>
    <name evidence="3" type="ORF">GCM10010357_22730</name>
</gene>
<keyword evidence="4" id="KW-1185">Reference proteome</keyword>
<dbReference type="PANTHER" id="PTHR46553">
    <property type="entry name" value="ADENINE NUCLEOTIDE ALPHA HYDROLASES-LIKE SUPERFAMILY PROTEIN"/>
    <property type="match status" value="1"/>
</dbReference>
<dbReference type="PANTHER" id="PTHR46553:SF3">
    <property type="entry name" value="ADENINE NUCLEOTIDE ALPHA HYDROLASES-LIKE SUPERFAMILY PROTEIN"/>
    <property type="match status" value="1"/>
</dbReference>
<dbReference type="Gene3D" id="3.40.50.12370">
    <property type="match status" value="1"/>
</dbReference>
<dbReference type="EMBL" id="BAAABX010000023">
    <property type="protein sequence ID" value="GAA0401102.1"/>
    <property type="molecule type" value="Genomic_DNA"/>
</dbReference>
<sequence>MFDVTADRAPRVVVGVDGSPNSVVALRAALTEARRRAAELYAVTAYLPADGAWAVGPGPYPDPDRRKAAAALERTCRTALGTGPEAAPFSAVVVRGRARCVLAALADRPEDLLVVGVGRQGPVRRLLRSSLARDCVRHTRCPLLLVPAPGLARDYRKGLRRWNGWLGRQADDMVRTALGDGAART</sequence>